<comment type="subcellular location">
    <subcellularLocation>
        <location evidence="1">Membrane</location>
        <topology evidence="1">Single-pass membrane protein</topology>
    </subcellularLocation>
</comment>
<keyword evidence="3" id="KW-1133">Transmembrane helix</keyword>
<dbReference type="GO" id="GO:0005886">
    <property type="term" value="C:plasma membrane"/>
    <property type="evidence" value="ECO:0007669"/>
    <property type="project" value="InterPro"/>
</dbReference>
<evidence type="ECO:0000259" key="5">
    <source>
        <dbReference type="Pfam" id="PF04357"/>
    </source>
</evidence>
<reference evidence="6" key="2">
    <citation type="submission" date="2023-04" db="EMBL/GenBank/DDBJ databases">
        <title>Paracnuella aquatica gen. nov., sp. nov., a member of the family Chitinophagaceae isolated from a hot spring.</title>
        <authorList>
            <person name="Wang C."/>
        </authorList>
    </citation>
    <scope>NUCLEOTIDE SEQUENCE</scope>
    <source>
        <strain evidence="6">LB-8</strain>
    </source>
</reference>
<evidence type="ECO:0000256" key="4">
    <source>
        <dbReference type="ARBA" id="ARBA00023136"/>
    </source>
</evidence>
<protein>
    <submittedName>
        <fullName evidence="6">Translocation/assembly module TamB</fullName>
    </submittedName>
</protein>
<feature type="domain" description="Translocation and assembly module TamB C-terminal" evidence="5">
    <location>
        <begin position="1086"/>
        <end position="1556"/>
    </location>
</feature>
<evidence type="ECO:0000313" key="7">
    <source>
        <dbReference type="Proteomes" id="UP001155483"/>
    </source>
</evidence>
<dbReference type="RefSeq" id="WP_279299367.1">
    <property type="nucleotide sequence ID" value="NZ_JAOTIF010000025.1"/>
</dbReference>
<evidence type="ECO:0000256" key="3">
    <source>
        <dbReference type="ARBA" id="ARBA00022989"/>
    </source>
</evidence>
<dbReference type="EMBL" id="JAOTIF010000025">
    <property type="protein sequence ID" value="MCU7551930.1"/>
    <property type="molecule type" value="Genomic_DNA"/>
</dbReference>
<accession>A0A9X3B9G1</accession>
<keyword evidence="2" id="KW-0812">Transmembrane</keyword>
<dbReference type="Proteomes" id="UP001155483">
    <property type="component" value="Unassembled WGS sequence"/>
</dbReference>
<dbReference type="InterPro" id="IPR007452">
    <property type="entry name" value="TamB_C"/>
</dbReference>
<keyword evidence="4" id="KW-0472">Membrane</keyword>
<dbReference type="PANTHER" id="PTHR36985">
    <property type="entry name" value="TRANSLOCATION AND ASSEMBLY MODULE SUBUNIT TAMB"/>
    <property type="match status" value="1"/>
</dbReference>
<gene>
    <name evidence="6" type="ORF">OCK74_22615</name>
</gene>
<comment type="caution">
    <text evidence="6">The sequence shown here is derived from an EMBL/GenBank/DDBJ whole genome shotgun (WGS) entry which is preliminary data.</text>
</comment>
<dbReference type="Pfam" id="PF04357">
    <property type="entry name" value="TamB"/>
    <property type="match status" value="1"/>
</dbReference>
<dbReference type="PANTHER" id="PTHR36985:SF1">
    <property type="entry name" value="TRANSLOCATION AND ASSEMBLY MODULE SUBUNIT TAMB"/>
    <property type="match status" value="1"/>
</dbReference>
<evidence type="ECO:0000256" key="1">
    <source>
        <dbReference type="ARBA" id="ARBA00004167"/>
    </source>
</evidence>
<reference evidence="6" key="1">
    <citation type="submission" date="2022-09" db="EMBL/GenBank/DDBJ databases">
        <authorList>
            <person name="Yuan C."/>
            <person name="Ke Z."/>
        </authorList>
    </citation>
    <scope>NUCLEOTIDE SEQUENCE</scope>
    <source>
        <strain evidence="6">LB-8</strain>
    </source>
</reference>
<keyword evidence="7" id="KW-1185">Reference proteome</keyword>
<sequence length="1582" mass="177656">MLLIAVTWGLLHTDWGQNWLSKQVTKRLSRNLQTKISIDHVEVGFFNRLNLGGVLLEDRKKDTLLYAGTVQVRITDWFFLKTKAELKYIGLEDALIKLQRKDSIWNYSFLADYFASPGTSTPKKKAGIEFNLKEIILRNVTFIQKDAWLGRDMIVKTGSMNLDANNLSISKRILDISKIELVRPYFHINDYTGNRPKRLKRKFPKKITNDSLQWNVDNWTMLVNNISLENGTFRNDRNGLTSTVNHFDGEHINFSKITGSIKNLRWIADTIKADIDISSKERSGLVVHRLKTAYRFHPQLMEFSKLYIKTNRSVLTDYYAMRFNSLDSMNNFLHAVELEGHFKNSIIHSDDIAYFAPQIKDWNRTIQVSGRAKGSVDDLSGQNMRVKMGNNTFISGDISIVGLPSINSSFINIKADELRTTYADAVNLVPAIRTITTPNLRQLQFLRFTGTYTGFLRDFVMYGNIQTALGTLETDLNMKFPGNKPPVYSGSLATRGFHLGRFINSPQLGTFAFDGDLKGRGFDWKTLDLNVDGTVHKIQYNKYTYQNITAKGRISKQVLDGNFTVKDPNADLHLTGIIDLSKKQPIFNAHANIAYANLLPLQISKEDLVLKGIFDLNFSGNNLSDFTGNARISNGTLLHNGKQLLFDSLVVATDYKNGVKTLRANSNEFSGTVTGNFDINTLPDAFMLFLNRYYPSYIKAPRRQLPKQAFTFEITTGIIEDYIKLADKRLSGFNNSYISGSLNLDSNSMTINANVPQFAYEKYEFSNIELNGNGNLDRLVLSGQVNNAIVSDSLNFPHTTFSIQARNDISDVTLNTTANQTINEASLSTQVQTFSDGFKLLFNPSSFVINGKTWTVDQGGELNFRKNTVVHGEVALRETNQEIHLTTRPSDIGNWNDLFVNLQNINLGDISPLLVKTNRIEGLLSGEIQVEDPQNRFNVNSNIRAEELRVDNDSIGQVVASVEYNNNTGLLTGKGNNVDEDHKVSFDLALDLKDSANFHRDRISVRAETYPAKILERFIGTLFSDLQGYITGNLDILGEGASRDYVGKAAIKDASLKVNFTQVNYKIDDAVIDLKENEIDFGTLKLRDRNGNTATVRGKIKHKGFRDMDFDIQAKVDARPMELLNTTYNDNQAFYGKAYGTGEFVLVGPQNDILMNIDAVASQTDSSFITLPPSSSRESGTANFMVERKYGREMTGEDFRGAATNITYVVNLTANPMVNVQVILDELTGDIIRGNGSGNLRISSGSNEPLSLRGRYEIQKGNYLFTFQSFFKKPFELRPGGNNYIEWNGDPYDATIHFDAVYKAENVSFAPLTGGTGLLEAKDFSNVRSDVNVLATLTGELFRPTFDFKLEFPDQSLLNKDHTLPYAIQQIERNTNELNKQVTYLIVFNSFAPYGESSGGLSKQFSELAYSTISGLFFGEVNKRLNQLLGRILQNNDLTVNFTGSVYNRNLVDQSARGFNINQTNFNISVGRAFFENRFVLTFGSTFDVPLQSDLAQNIQFLPDVTAEWLINKSGSIRATFFYRQNLDFFMPGGSSQATGSRTTRTGAGIAYRKEFDSISKILFGRKKGTRKISSLDSAITP</sequence>
<name>A0A9X3B9G1_9BACT</name>
<proteinExistence type="predicted"/>
<dbReference type="GO" id="GO:0009306">
    <property type="term" value="P:protein secretion"/>
    <property type="evidence" value="ECO:0007669"/>
    <property type="project" value="InterPro"/>
</dbReference>
<organism evidence="6 7">
    <name type="scientific">Paraflavisolibacter caeni</name>
    <dbReference type="NCBI Taxonomy" id="2982496"/>
    <lineage>
        <taxon>Bacteria</taxon>
        <taxon>Pseudomonadati</taxon>
        <taxon>Bacteroidota</taxon>
        <taxon>Chitinophagia</taxon>
        <taxon>Chitinophagales</taxon>
        <taxon>Chitinophagaceae</taxon>
        <taxon>Paraflavisolibacter</taxon>
    </lineage>
</organism>
<evidence type="ECO:0000256" key="2">
    <source>
        <dbReference type="ARBA" id="ARBA00022692"/>
    </source>
</evidence>
<evidence type="ECO:0000313" key="6">
    <source>
        <dbReference type="EMBL" id="MCU7551930.1"/>
    </source>
</evidence>